<dbReference type="AlphaFoldDB" id="A0A0A8Z6T3"/>
<evidence type="ECO:0000256" key="1">
    <source>
        <dbReference type="SAM" id="Phobius"/>
    </source>
</evidence>
<keyword evidence="1" id="KW-0472">Membrane</keyword>
<reference evidence="2" key="2">
    <citation type="journal article" date="2015" name="Data Brief">
        <title>Shoot transcriptome of the giant reed, Arundo donax.</title>
        <authorList>
            <person name="Barrero R.A."/>
            <person name="Guerrero F.D."/>
            <person name="Moolhuijzen P."/>
            <person name="Goolsby J.A."/>
            <person name="Tidwell J."/>
            <person name="Bellgard S.E."/>
            <person name="Bellgard M.I."/>
        </authorList>
    </citation>
    <scope>NUCLEOTIDE SEQUENCE</scope>
    <source>
        <tissue evidence="2">Shoot tissue taken approximately 20 cm above the soil surface</tissue>
    </source>
</reference>
<name>A0A0A8Z6T3_ARUDO</name>
<evidence type="ECO:0000313" key="2">
    <source>
        <dbReference type="EMBL" id="JAD34511.1"/>
    </source>
</evidence>
<feature type="transmembrane region" description="Helical" evidence="1">
    <location>
        <begin position="15"/>
        <end position="34"/>
    </location>
</feature>
<sequence>MIPRRTSFAQGSSMIHPRGSAIIVVIIVTYHMIVPIRTREREVQIQEE</sequence>
<protein>
    <submittedName>
        <fullName evidence="2">Uncharacterized protein</fullName>
    </submittedName>
</protein>
<keyword evidence="1" id="KW-1133">Transmembrane helix</keyword>
<keyword evidence="1" id="KW-0812">Transmembrane</keyword>
<reference evidence="2" key="1">
    <citation type="submission" date="2014-09" db="EMBL/GenBank/DDBJ databases">
        <authorList>
            <person name="Magalhaes I.L.F."/>
            <person name="Oliveira U."/>
            <person name="Santos F.R."/>
            <person name="Vidigal T.H.D.A."/>
            <person name="Brescovit A.D."/>
            <person name="Santos A.J."/>
        </authorList>
    </citation>
    <scope>NUCLEOTIDE SEQUENCE</scope>
    <source>
        <tissue evidence="2">Shoot tissue taken approximately 20 cm above the soil surface</tissue>
    </source>
</reference>
<proteinExistence type="predicted"/>
<organism evidence="2">
    <name type="scientific">Arundo donax</name>
    <name type="common">Giant reed</name>
    <name type="synonym">Donax arundinaceus</name>
    <dbReference type="NCBI Taxonomy" id="35708"/>
    <lineage>
        <taxon>Eukaryota</taxon>
        <taxon>Viridiplantae</taxon>
        <taxon>Streptophyta</taxon>
        <taxon>Embryophyta</taxon>
        <taxon>Tracheophyta</taxon>
        <taxon>Spermatophyta</taxon>
        <taxon>Magnoliopsida</taxon>
        <taxon>Liliopsida</taxon>
        <taxon>Poales</taxon>
        <taxon>Poaceae</taxon>
        <taxon>PACMAD clade</taxon>
        <taxon>Arundinoideae</taxon>
        <taxon>Arundineae</taxon>
        <taxon>Arundo</taxon>
    </lineage>
</organism>
<dbReference type="EMBL" id="GBRH01263384">
    <property type="protein sequence ID" value="JAD34511.1"/>
    <property type="molecule type" value="Transcribed_RNA"/>
</dbReference>
<accession>A0A0A8Z6T3</accession>